<dbReference type="Proteomes" id="UP000299102">
    <property type="component" value="Unassembled WGS sequence"/>
</dbReference>
<organism evidence="2 3">
    <name type="scientific">Eumeta variegata</name>
    <name type="common">Bagworm moth</name>
    <name type="synonym">Eumeta japonica</name>
    <dbReference type="NCBI Taxonomy" id="151549"/>
    <lineage>
        <taxon>Eukaryota</taxon>
        <taxon>Metazoa</taxon>
        <taxon>Ecdysozoa</taxon>
        <taxon>Arthropoda</taxon>
        <taxon>Hexapoda</taxon>
        <taxon>Insecta</taxon>
        <taxon>Pterygota</taxon>
        <taxon>Neoptera</taxon>
        <taxon>Endopterygota</taxon>
        <taxon>Lepidoptera</taxon>
        <taxon>Glossata</taxon>
        <taxon>Ditrysia</taxon>
        <taxon>Tineoidea</taxon>
        <taxon>Psychidae</taxon>
        <taxon>Oiketicinae</taxon>
        <taxon>Eumeta</taxon>
    </lineage>
</organism>
<comment type="caution">
    <text evidence="2">The sequence shown here is derived from an EMBL/GenBank/DDBJ whole genome shotgun (WGS) entry which is preliminary data.</text>
</comment>
<protein>
    <submittedName>
        <fullName evidence="2">Uncharacterized protein</fullName>
    </submittedName>
</protein>
<evidence type="ECO:0000313" key="2">
    <source>
        <dbReference type="EMBL" id="GBP11117.1"/>
    </source>
</evidence>
<gene>
    <name evidence="2" type="ORF">EVAR_79773_1</name>
</gene>
<reference evidence="2 3" key="1">
    <citation type="journal article" date="2019" name="Commun. Biol.">
        <title>The bagworm genome reveals a unique fibroin gene that provides high tensile strength.</title>
        <authorList>
            <person name="Kono N."/>
            <person name="Nakamura H."/>
            <person name="Ohtoshi R."/>
            <person name="Tomita M."/>
            <person name="Numata K."/>
            <person name="Arakawa K."/>
        </authorList>
    </citation>
    <scope>NUCLEOTIDE SEQUENCE [LARGE SCALE GENOMIC DNA]</scope>
</reference>
<dbReference type="EMBL" id="BGZK01000044">
    <property type="protein sequence ID" value="GBP11117.1"/>
    <property type="molecule type" value="Genomic_DNA"/>
</dbReference>
<accession>A0A4C1TCI5</accession>
<sequence length="186" mass="21238">MHMDDEERHSQIPRRPEIRPGTRPAAPCVPPHSARRTLVPPFFVLSLRPYSNFSTYSILRVTDAKYKNYVRTSAYFVSSRIRERVARRVIAGAAQVADNAAESPPSLCFVRRRLIIMTRFEISRDFVFKRGNRRAYVGTRVRVCTQRAISASLSFCRLPKLPDYVACFGYVLFASLLGYSADVKLS</sequence>
<feature type="compositionally biased region" description="Basic and acidic residues" evidence="1">
    <location>
        <begin position="1"/>
        <end position="20"/>
    </location>
</feature>
<keyword evidence="3" id="KW-1185">Reference proteome</keyword>
<proteinExistence type="predicted"/>
<evidence type="ECO:0000313" key="3">
    <source>
        <dbReference type="Proteomes" id="UP000299102"/>
    </source>
</evidence>
<name>A0A4C1TCI5_EUMVA</name>
<dbReference type="AlphaFoldDB" id="A0A4C1TCI5"/>
<feature type="region of interest" description="Disordered" evidence="1">
    <location>
        <begin position="1"/>
        <end position="32"/>
    </location>
</feature>
<evidence type="ECO:0000256" key="1">
    <source>
        <dbReference type="SAM" id="MobiDB-lite"/>
    </source>
</evidence>